<comment type="pathway">
    <text evidence="3 14 15">Cofactor biosynthesis; coenzyme A biosynthesis; CoA from (R)-pantothenate: step 1/5.</text>
</comment>
<comment type="subcellular location">
    <subcellularLocation>
        <location evidence="2 14 15">Cytoplasm</location>
    </subcellularLocation>
</comment>
<dbReference type="SUPFAM" id="SSF52540">
    <property type="entry name" value="P-loop containing nucleoside triphosphate hydrolases"/>
    <property type="match status" value="1"/>
</dbReference>
<evidence type="ECO:0000256" key="1">
    <source>
        <dbReference type="ARBA" id="ARBA00001206"/>
    </source>
</evidence>
<keyword evidence="9 14" id="KW-0547">Nucleotide-binding</keyword>
<dbReference type="GO" id="GO:0004594">
    <property type="term" value="F:pantothenate kinase activity"/>
    <property type="evidence" value="ECO:0007669"/>
    <property type="project" value="UniProtKB-UniRule"/>
</dbReference>
<feature type="domain" description="Phosphoribulokinase/uridine kinase" evidence="16">
    <location>
        <begin position="91"/>
        <end position="229"/>
    </location>
</feature>
<evidence type="ECO:0000259" key="16">
    <source>
        <dbReference type="Pfam" id="PF00485"/>
    </source>
</evidence>
<dbReference type="Proteomes" id="UP000430975">
    <property type="component" value="Unassembled WGS sequence"/>
</dbReference>
<name>A0A6I2GNW8_9LACT</name>
<keyword evidence="8 14" id="KW-0808">Transferase</keyword>
<accession>A0A6I2GNW8</accession>
<gene>
    <name evidence="14" type="primary">coaA</name>
    <name evidence="17" type="ORF">GIY09_10060</name>
</gene>
<reference evidence="17 18" key="1">
    <citation type="submission" date="2019-11" db="EMBL/GenBank/DDBJ databases">
        <title>Characterisation of Fundicoccus ignavus gen. nov. sp. nov., a novel genus of the family Aerococcaceae isolated from bulk tank milk.</title>
        <authorList>
            <person name="Siebert A."/>
            <person name="Huptas C."/>
            <person name="Wenning M."/>
            <person name="Scherer S."/>
            <person name="Doll E.V."/>
        </authorList>
    </citation>
    <scope>NUCLEOTIDE SEQUENCE [LARGE SCALE GENOMIC DNA]</scope>
    <source>
        <strain evidence="17 18">WS4759</strain>
    </source>
</reference>
<evidence type="ECO:0000256" key="9">
    <source>
        <dbReference type="ARBA" id="ARBA00022741"/>
    </source>
</evidence>
<sequence length="313" mass="36792">MSQFKLYTRYTRQEWQQFQYDGPEIAPVQQLSDLVSLHDRLSQRDVREVYAPLVHYVDIAIRSAKKFQDTKDQFFTVYPEQPVQTPAVPFVIGISGSVAVGKSTTARVLHQLLKETYPNRKVEMLTTDGFLYPNAVLEQQGLLKRKGFPESYDMVALVNFMSMVKTSRESLRYPLYSHEIYDVVPNEYGIVDQPDILIVEGINVFQLPQNQQLYVSDFFDLSIYVDAESRNIRKWYRERFDLHMDLAQNDPSNYYYEISQQPREEAHEYADEIWYSINLPNLVQYIEPTRSRADIILHKADNHAIDSVYVRKY</sequence>
<keyword evidence="11 14" id="KW-0067">ATP-binding</keyword>
<dbReference type="PIRSF" id="PIRSF000545">
    <property type="entry name" value="Pantothenate_kin"/>
    <property type="match status" value="1"/>
</dbReference>
<keyword evidence="18" id="KW-1185">Reference proteome</keyword>
<feature type="binding site" evidence="14">
    <location>
        <begin position="96"/>
        <end position="103"/>
    </location>
    <ligand>
        <name>ATP</name>
        <dbReference type="ChEBI" id="CHEBI:30616"/>
    </ligand>
</feature>
<evidence type="ECO:0000256" key="5">
    <source>
        <dbReference type="ARBA" id="ARBA00012102"/>
    </source>
</evidence>
<evidence type="ECO:0000256" key="14">
    <source>
        <dbReference type="HAMAP-Rule" id="MF_00215"/>
    </source>
</evidence>
<evidence type="ECO:0000256" key="15">
    <source>
        <dbReference type="RuleBase" id="RU003530"/>
    </source>
</evidence>
<dbReference type="HAMAP" id="MF_00215">
    <property type="entry name" value="Pantothen_kinase_1"/>
    <property type="match status" value="1"/>
</dbReference>
<keyword evidence="10 14" id="KW-0418">Kinase</keyword>
<dbReference type="InterPro" id="IPR004566">
    <property type="entry name" value="PanK"/>
</dbReference>
<dbReference type="RefSeq" id="WP_311454296.1">
    <property type="nucleotide sequence ID" value="NZ_WJQS01000009.1"/>
</dbReference>
<protein>
    <recommendedName>
        <fullName evidence="6 14">Pantothenate kinase</fullName>
        <ecNumber evidence="5 14">2.7.1.33</ecNumber>
    </recommendedName>
    <alternativeName>
        <fullName evidence="13 14">Pantothenic acid kinase</fullName>
    </alternativeName>
</protein>
<keyword evidence="12 14" id="KW-0173">Coenzyme A biosynthesis</keyword>
<proteinExistence type="inferred from homology"/>
<comment type="catalytic activity">
    <reaction evidence="1 14 15">
        <text>(R)-pantothenate + ATP = (R)-4'-phosphopantothenate + ADP + H(+)</text>
        <dbReference type="Rhea" id="RHEA:16373"/>
        <dbReference type="ChEBI" id="CHEBI:10986"/>
        <dbReference type="ChEBI" id="CHEBI:15378"/>
        <dbReference type="ChEBI" id="CHEBI:29032"/>
        <dbReference type="ChEBI" id="CHEBI:30616"/>
        <dbReference type="ChEBI" id="CHEBI:456216"/>
        <dbReference type="EC" id="2.7.1.33"/>
    </reaction>
</comment>
<dbReference type="Gene3D" id="3.40.50.300">
    <property type="entry name" value="P-loop containing nucleotide triphosphate hydrolases"/>
    <property type="match status" value="1"/>
</dbReference>
<organism evidence="17 18">
    <name type="scientific">Fundicoccus ignavus</name>
    <dbReference type="NCBI Taxonomy" id="2664442"/>
    <lineage>
        <taxon>Bacteria</taxon>
        <taxon>Bacillati</taxon>
        <taxon>Bacillota</taxon>
        <taxon>Bacilli</taxon>
        <taxon>Lactobacillales</taxon>
        <taxon>Aerococcaceae</taxon>
        <taxon>Fundicoccus</taxon>
    </lineage>
</organism>
<evidence type="ECO:0000256" key="3">
    <source>
        <dbReference type="ARBA" id="ARBA00005225"/>
    </source>
</evidence>
<dbReference type="InterPro" id="IPR006083">
    <property type="entry name" value="PRK/URK"/>
</dbReference>
<evidence type="ECO:0000256" key="8">
    <source>
        <dbReference type="ARBA" id="ARBA00022679"/>
    </source>
</evidence>
<dbReference type="EMBL" id="WJQS01000009">
    <property type="protein sequence ID" value="MRI86188.1"/>
    <property type="molecule type" value="Genomic_DNA"/>
</dbReference>
<dbReference type="CDD" id="cd02025">
    <property type="entry name" value="PanK"/>
    <property type="match status" value="1"/>
</dbReference>
<evidence type="ECO:0000256" key="4">
    <source>
        <dbReference type="ARBA" id="ARBA00006087"/>
    </source>
</evidence>
<dbReference type="EC" id="2.7.1.33" evidence="5 14"/>
<dbReference type="AlphaFoldDB" id="A0A6I2GNW8"/>
<dbReference type="UniPathway" id="UPA00241">
    <property type="reaction ID" value="UER00352"/>
</dbReference>
<evidence type="ECO:0000256" key="13">
    <source>
        <dbReference type="ARBA" id="ARBA00032866"/>
    </source>
</evidence>
<evidence type="ECO:0000313" key="17">
    <source>
        <dbReference type="EMBL" id="MRI86188.1"/>
    </source>
</evidence>
<evidence type="ECO:0000256" key="10">
    <source>
        <dbReference type="ARBA" id="ARBA00022777"/>
    </source>
</evidence>
<evidence type="ECO:0000313" key="18">
    <source>
        <dbReference type="Proteomes" id="UP000430975"/>
    </source>
</evidence>
<evidence type="ECO:0000256" key="6">
    <source>
        <dbReference type="ARBA" id="ARBA00015080"/>
    </source>
</evidence>
<dbReference type="GO" id="GO:0005524">
    <property type="term" value="F:ATP binding"/>
    <property type="evidence" value="ECO:0007669"/>
    <property type="project" value="UniProtKB-UniRule"/>
</dbReference>
<evidence type="ECO:0000256" key="12">
    <source>
        <dbReference type="ARBA" id="ARBA00022993"/>
    </source>
</evidence>
<dbReference type="GO" id="GO:0005737">
    <property type="term" value="C:cytoplasm"/>
    <property type="evidence" value="ECO:0007669"/>
    <property type="project" value="UniProtKB-SubCell"/>
</dbReference>
<dbReference type="NCBIfam" id="TIGR00554">
    <property type="entry name" value="panK_bact"/>
    <property type="match status" value="1"/>
</dbReference>
<evidence type="ECO:0000256" key="11">
    <source>
        <dbReference type="ARBA" id="ARBA00022840"/>
    </source>
</evidence>
<comment type="caution">
    <text evidence="17">The sequence shown here is derived from an EMBL/GenBank/DDBJ whole genome shotgun (WGS) entry which is preliminary data.</text>
</comment>
<dbReference type="InterPro" id="IPR027417">
    <property type="entry name" value="P-loop_NTPase"/>
</dbReference>
<dbReference type="Pfam" id="PF00485">
    <property type="entry name" value="PRK"/>
    <property type="match status" value="1"/>
</dbReference>
<dbReference type="PANTHER" id="PTHR10285">
    <property type="entry name" value="URIDINE KINASE"/>
    <property type="match status" value="1"/>
</dbReference>
<keyword evidence="7 14" id="KW-0963">Cytoplasm</keyword>
<evidence type="ECO:0000256" key="7">
    <source>
        <dbReference type="ARBA" id="ARBA00022490"/>
    </source>
</evidence>
<evidence type="ECO:0000256" key="2">
    <source>
        <dbReference type="ARBA" id="ARBA00004496"/>
    </source>
</evidence>
<dbReference type="GO" id="GO:0015937">
    <property type="term" value="P:coenzyme A biosynthetic process"/>
    <property type="evidence" value="ECO:0007669"/>
    <property type="project" value="UniProtKB-UniRule"/>
</dbReference>
<comment type="similarity">
    <text evidence="4 14 15">Belongs to the prokaryotic pantothenate kinase family.</text>
</comment>